<dbReference type="InterPro" id="IPR012337">
    <property type="entry name" value="RNaseH-like_sf"/>
</dbReference>
<dbReference type="RefSeq" id="WP_204448442.1">
    <property type="nucleotide sequence ID" value="NZ_JACJKY010000075.1"/>
</dbReference>
<dbReference type="PANTHER" id="PTHR46889">
    <property type="entry name" value="TRANSPOSASE INSF FOR INSERTION SEQUENCE IS3B-RELATED"/>
    <property type="match status" value="1"/>
</dbReference>
<protein>
    <submittedName>
        <fullName evidence="2">DDE-type integrase/transposase/recombinase</fullName>
    </submittedName>
</protein>
<dbReference type="PANTHER" id="PTHR46889:SF5">
    <property type="entry name" value="INTEGRASE PROTEIN"/>
    <property type="match status" value="1"/>
</dbReference>
<dbReference type="PROSITE" id="PS50994">
    <property type="entry name" value="INTEGRASE"/>
    <property type="match status" value="1"/>
</dbReference>
<dbReference type="GO" id="GO:0003676">
    <property type="term" value="F:nucleic acid binding"/>
    <property type="evidence" value="ECO:0007669"/>
    <property type="project" value="InterPro"/>
</dbReference>
<gene>
    <name evidence="2" type="ORF">H6A12_13110</name>
</gene>
<dbReference type="InterPro" id="IPR050900">
    <property type="entry name" value="Transposase_IS3/IS150/IS904"/>
</dbReference>
<reference evidence="2" key="2">
    <citation type="journal article" date="2021" name="Sci. Rep.">
        <title>The distribution of antibiotic resistance genes in chicken gut microbiota commensals.</title>
        <authorList>
            <person name="Juricova H."/>
            <person name="Matiasovicova J."/>
            <person name="Kubasova T."/>
            <person name="Cejkova D."/>
            <person name="Rychlik I."/>
        </authorList>
    </citation>
    <scope>NUCLEOTIDE SEQUENCE</scope>
    <source>
        <strain evidence="2">An559</strain>
    </source>
</reference>
<dbReference type="EMBL" id="JACJKY010000075">
    <property type="protein sequence ID" value="MBM6922067.1"/>
    <property type="molecule type" value="Genomic_DNA"/>
</dbReference>
<feature type="domain" description="Integrase catalytic" evidence="1">
    <location>
        <begin position="1"/>
        <end position="134"/>
    </location>
</feature>
<dbReference type="AlphaFoldDB" id="A0A938X7R6"/>
<proteinExistence type="predicted"/>
<keyword evidence="3" id="KW-1185">Reference proteome</keyword>
<reference evidence="2" key="1">
    <citation type="submission" date="2020-08" db="EMBL/GenBank/DDBJ databases">
        <authorList>
            <person name="Cejkova D."/>
            <person name="Kubasova T."/>
            <person name="Jahodarova E."/>
            <person name="Rychlik I."/>
        </authorList>
    </citation>
    <scope>NUCLEOTIDE SEQUENCE</scope>
    <source>
        <strain evidence="2">An559</strain>
    </source>
</reference>
<name>A0A938X7R6_9FIRM</name>
<evidence type="ECO:0000259" key="1">
    <source>
        <dbReference type="PROSITE" id="PS50994"/>
    </source>
</evidence>
<dbReference type="InterPro" id="IPR001584">
    <property type="entry name" value="Integrase_cat-core"/>
</dbReference>
<dbReference type="Pfam" id="PF00665">
    <property type="entry name" value="rve"/>
    <property type="match status" value="1"/>
</dbReference>
<dbReference type="GO" id="GO:0015074">
    <property type="term" value="P:DNA integration"/>
    <property type="evidence" value="ECO:0007669"/>
    <property type="project" value="InterPro"/>
</dbReference>
<dbReference type="SUPFAM" id="SSF53098">
    <property type="entry name" value="Ribonuclease H-like"/>
    <property type="match status" value="1"/>
</dbReference>
<evidence type="ECO:0000313" key="3">
    <source>
        <dbReference type="Proteomes" id="UP000774750"/>
    </source>
</evidence>
<dbReference type="Proteomes" id="UP000774750">
    <property type="component" value="Unassembled WGS sequence"/>
</dbReference>
<dbReference type="Gene3D" id="3.30.420.10">
    <property type="entry name" value="Ribonuclease H-like superfamily/Ribonuclease H"/>
    <property type="match status" value="1"/>
</dbReference>
<sequence length="135" mass="15116">KDLYDNSIVGYKYATQMPASLVIETVRAAVKNAKPSGGLILHSDNGFQYTSQAYYNVAIANGIKPSMSSVGCPYDNACAENFFSMLKTECIYRAKPQTFDEAKALVDEYIYFYNNERIQLKTGQTPMEVRYAYAA</sequence>
<dbReference type="Pfam" id="PF13333">
    <property type="entry name" value="rve_2"/>
    <property type="match status" value="1"/>
</dbReference>
<accession>A0A938X7R6</accession>
<comment type="caution">
    <text evidence="2">The sequence shown here is derived from an EMBL/GenBank/DDBJ whole genome shotgun (WGS) entry which is preliminary data.</text>
</comment>
<feature type="non-terminal residue" evidence="2">
    <location>
        <position position="1"/>
    </location>
</feature>
<evidence type="ECO:0000313" key="2">
    <source>
        <dbReference type="EMBL" id="MBM6922067.1"/>
    </source>
</evidence>
<dbReference type="InterPro" id="IPR036397">
    <property type="entry name" value="RNaseH_sf"/>
</dbReference>
<organism evidence="2 3">
    <name type="scientific">Merdimmobilis hominis</name>
    <dbReference type="NCBI Taxonomy" id="2897707"/>
    <lineage>
        <taxon>Bacteria</taxon>
        <taxon>Bacillati</taxon>
        <taxon>Bacillota</taxon>
        <taxon>Clostridia</taxon>
        <taxon>Eubacteriales</taxon>
        <taxon>Oscillospiraceae</taxon>
        <taxon>Merdimmobilis</taxon>
    </lineage>
</organism>